<name>A0AA41FCZ4_9FIRM</name>
<dbReference type="Pfam" id="PF13884">
    <property type="entry name" value="Peptidase_S74"/>
    <property type="match status" value="1"/>
</dbReference>
<proteinExistence type="predicted"/>
<feature type="domain" description="Peptidase S74" evidence="1">
    <location>
        <begin position="211"/>
        <end position="306"/>
    </location>
</feature>
<evidence type="ECO:0000313" key="2">
    <source>
        <dbReference type="EMBL" id="MBT9809402.1"/>
    </source>
</evidence>
<protein>
    <submittedName>
        <fullName evidence="2">Tail fiber domain-containing protein</fullName>
    </submittedName>
</protein>
<gene>
    <name evidence="2" type="ORF">GPL26_07040</name>
</gene>
<reference evidence="2" key="1">
    <citation type="journal article" date="2021" name="Gut Microbes">
        <title>A synthetic consortium of 100 gut commensals modulates the composition and function in a colon model of the microbiome of elderly subjects.</title>
        <authorList>
            <person name="Perez M."/>
            <person name="Ntemiri A."/>
            <person name="Tan H."/>
            <person name="Harris H.M.B."/>
            <person name="Roager H.M."/>
            <person name="Ribiere C."/>
            <person name="O'Toole P.W."/>
        </authorList>
    </citation>
    <scope>NUCLEOTIDE SEQUENCE</scope>
    <source>
        <strain evidence="2">MCC335</strain>
    </source>
</reference>
<comment type="caution">
    <text evidence="2">The sequence shown here is derived from an EMBL/GenBank/DDBJ whole genome shotgun (WGS) entry which is preliminary data.</text>
</comment>
<sequence>MSSFNMPALGGQNQDIKKVYSYIQMLNRQLRYSLSNITPEDNFTQESFLKYQETDTAIAQMEITMNGFLTQFKDLENELETGIKVLNGQIALKVAAGDLCSEISATTDTITFKSGYLVIDSKNFKLYKDGTAQFSGTINGGSININDNFIVTSSGAVTTKAITYSGQINVNGLLYSNYMRIAGDANVEGTLTCRYMNATYDVSCEVLYERSDRRLKENIEEIPDETALSLVLGLKPATFTYKDSGIKAMGLIAQDLDELQEELGTDLPLVDHSGEYLSIPYSTNSVLYAGAIRAQQKELDLLEQEINRLKEENHEDSI</sequence>
<dbReference type="PROSITE" id="PS51688">
    <property type="entry name" value="ICA"/>
    <property type="match status" value="1"/>
</dbReference>
<accession>A0AA41FCZ4</accession>
<dbReference type="InterPro" id="IPR030392">
    <property type="entry name" value="S74_ICA"/>
</dbReference>
<dbReference type="EMBL" id="WQPS01000005">
    <property type="protein sequence ID" value="MBT9809402.1"/>
    <property type="molecule type" value="Genomic_DNA"/>
</dbReference>
<evidence type="ECO:0000259" key="1">
    <source>
        <dbReference type="PROSITE" id="PS51688"/>
    </source>
</evidence>
<dbReference type="AlphaFoldDB" id="A0AA41FCZ4"/>
<organism evidence="2 3">
    <name type="scientific">Enterocloster citroniae</name>
    <dbReference type="NCBI Taxonomy" id="358743"/>
    <lineage>
        <taxon>Bacteria</taxon>
        <taxon>Bacillati</taxon>
        <taxon>Bacillota</taxon>
        <taxon>Clostridia</taxon>
        <taxon>Lachnospirales</taxon>
        <taxon>Lachnospiraceae</taxon>
        <taxon>Enterocloster</taxon>
    </lineage>
</organism>
<dbReference type="RefSeq" id="WP_215629986.1">
    <property type="nucleotide sequence ID" value="NZ_WQPS01000005.1"/>
</dbReference>
<evidence type="ECO:0000313" key="3">
    <source>
        <dbReference type="Proteomes" id="UP000708338"/>
    </source>
</evidence>
<dbReference type="Proteomes" id="UP000708338">
    <property type="component" value="Unassembled WGS sequence"/>
</dbReference>